<evidence type="ECO:0000313" key="2">
    <source>
        <dbReference type="EnsemblMetazoa" id="G25862.1:cds"/>
    </source>
</evidence>
<feature type="chain" id="PRO_5036470036" description="Beta-microseminoprotein" evidence="1">
    <location>
        <begin position="22"/>
        <end position="271"/>
    </location>
</feature>
<dbReference type="Proteomes" id="UP000005408">
    <property type="component" value="Unassembled WGS sequence"/>
</dbReference>
<accession>A0A8W8L159</accession>
<keyword evidence="3" id="KW-1185">Reference proteome</keyword>
<feature type="signal peptide" evidence="1">
    <location>
        <begin position="1"/>
        <end position="21"/>
    </location>
</feature>
<keyword evidence="1" id="KW-0732">Signal</keyword>
<protein>
    <recommendedName>
        <fullName evidence="4">Beta-microseminoprotein</fullName>
    </recommendedName>
</protein>
<dbReference type="AlphaFoldDB" id="A0A8W8L159"/>
<name>A0A8W8L159_MAGGI</name>
<reference evidence="2" key="1">
    <citation type="submission" date="2022-08" db="UniProtKB">
        <authorList>
            <consortium name="EnsemblMetazoa"/>
        </authorList>
    </citation>
    <scope>IDENTIFICATION</scope>
    <source>
        <strain evidence="2">05x7-T-G4-1.051#20</strain>
    </source>
</reference>
<dbReference type="OMA" id="CDQYLVL"/>
<organism evidence="2 3">
    <name type="scientific">Magallana gigas</name>
    <name type="common">Pacific oyster</name>
    <name type="synonym">Crassostrea gigas</name>
    <dbReference type="NCBI Taxonomy" id="29159"/>
    <lineage>
        <taxon>Eukaryota</taxon>
        <taxon>Metazoa</taxon>
        <taxon>Spiralia</taxon>
        <taxon>Lophotrochozoa</taxon>
        <taxon>Mollusca</taxon>
        <taxon>Bivalvia</taxon>
        <taxon>Autobranchia</taxon>
        <taxon>Pteriomorphia</taxon>
        <taxon>Ostreida</taxon>
        <taxon>Ostreoidea</taxon>
        <taxon>Ostreidae</taxon>
        <taxon>Magallana</taxon>
    </lineage>
</organism>
<evidence type="ECO:0000256" key="1">
    <source>
        <dbReference type="SAM" id="SignalP"/>
    </source>
</evidence>
<evidence type="ECO:0008006" key="4">
    <source>
        <dbReference type="Google" id="ProtNLM"/>
    </source>
</evidence>
<dbReference type="EnsemblMetazoa" id="G25862.1">
    <property type="protein sequence ID" value="G25862.1:cds"/>
    <property type="gene ID" value="G25862"/>
</dbReference>
<evidence type="ECO:0000313" key="3">
    <source>
        <dbReference type="Proteomes" id="UP000005408"/>
    </source>
</evidence>
<dbReference type="OrthoDB" id="6138594at2759"/>
<proteinExistence type="predicted"/>
<sequence>MVISSISLLLVVLSIVQSCLGGCITTPLQHDVSEFKTIRYFCEYEHYDKMQGVTKVRIGQGSVFELIDACQRCRCTSRGLDCCDIGLRVDIPSETIPIECHIRQNGCDQYLVLKSDNTTDCATGRPALQVQQEQQERYRKRQYVEELIYNHALDAAELNSGANAEQEEKPLQPWVLMDYFLNDAYVGRIPSQVIENQTPPQVTDVPPRKTNMADANIDAAGKDLVNNLSGPDVARSELMERIKMANIDNIQRQRSPTGNLGLLYLLSKILS</sequence>